<evidence type="ECO:0000256" key="3">
    <source>
        <dbReference type="ARBA" id="ARBA00022643"/>
    </source>
</evidence>
<evidence type="ECO:0000313" key="6">
    <source>
        <dbReference type="Proteomes" id="UP000594800"/>
    </source>
</evidence>
<dbReference type="InterPro" id="IPR001226">
    <property type="entry name" value="Flavodoxin_CS"/>
</dbReference>
<dbReference type="PROSITE" id="PS50902">
    <property type="entry name" value="FLAVODOXIN_LIKE"/>
    <property type="match status" value="1"/>
</dbReference>
<dbReference type="SUPFAM" id="SSF52218">
    <property type="entry name" value="Flavoproteins"/>
    <property type="match status" value="1"/>
</dbReference>
<organism evidence="5 6">
    <name type="scientific">Pontivivens ytuae</name>
    <dbReference type="NCBI Taxonomy" id="2789856"/>
    <lineage>
        <taxon>Bacteria</taxon>
        <taxon>Pseudomonadati</taxon>
        <taxon>Pseudomonadota</taxon>
        <taxon>Alphaproteobacteria</taxon>
        <taxon>Rhodobacterales</taxon>
        <taxon>Paracoccaceae</taxon>
        <taxon>Pontivivens</taxon>
    </lineage>
</organism>
<dbReference type="PANTHER" id="PTHR30546">
    <property type="entry name" value="FLAVODOXIN-RELATED PROTEIN WRBA-RELATED"/>
    <property type="match status" value="1"/>
</dbReference>
<comment type="cofactor">
    <cofactor evidence="1">
        <name>FMN</name>
        <dbReference type="ChEBI" id="CHEBI:58210"/>
    </cofactor>
</comment>
<feature type="domain" description="Flavodoxin-like" evidence="4">
    <location>
        <begin position="4"/>
        <end position="156"/>
    </location>
</feature>
<dbReference type="EMBL" id="CP064942">
    <property type="protein sequence ID" value="QPH52670.1"/>
    <property type="molecule type" value="Genomic_DNA"/>
</dbReference>
<protein>
    <submittedName>
        <fullName evidence="5">Flavodoxin family protein</fullName>
    </submittedName>
</protein>
<keyword evidence="3" id="KW-0288">FMN</keyword>
<keyword evidence="6" id="KW-1185">Reference proteome</keyword>
<dbReference type="InterPro" id="IPR008254">
    <property type="entry name" value="Flavodoxin/NO_synth"/>
</dbReference>
<gene>
    <name evidence="5" type="ORF">I0K15_12705</name>
</gene>
<dbReference type="Gene3D" id="3.40.50.360">
    <property type="match status" value="1"/>
</dbReference>
<dbReference type="Pfam" id="PF03358">
    <property type="entry name" value="FMN_red"/>
    <property type="match status" value="1"/>
</dbReference>
<dbReference type="AlphaFoldDB" id="A0A7S9QBG0"/>
<dbReference type="GO" id="GO:0009055">
    <property type="term" value="F:electron transfer activity"/>
    <property type="evidence" value="ECO:0007669"/>
    <property type="project" value="InterPro"/>
</dbReference>
<proteinExistence type="predicted"/>
<dbReference type="KEGG" id="poz:I0K15_12705"/>
<evidence type="ECO:0000256" key="2">
    <source>
        <dbReference type="ARBA" id="ARBA00022630"/>
    </source>
</evidence>
<dbReference type="GO" id="GO:0016020">
    <property type="term" value="C:membrane"/>
    <property type="evidence" value="ECO:0007669"/>
    <property type="project" value="TreeGrafter"/>
</dbReference>
<evidence type="ECO:0000259" key="4">
    <source>
        <dbReference type="PROSITE" id="PS50902"/>
    </source>
</evidence>
<evidence type="ECO:0000313" key="5">
    <source>
        <dbReference type="EMBL" id="QPH52670.1"/>
    </source>
</evidence>
<dbReference type="GO" id="GO:0003955">
    <property type="term" value="F:NAD(P)H dehydrogenase (quinone) activity"/>
    <property type="evidence" value="ECO:0007669"/>
    <property type="project" value="TreeGrafter"/>
</dbReference>
<evidence type="ECO:0000256" key="1">
    <source>
        <dbReference type="ARBA" id="ARBA00001917"/>
    </source>
</evidence>
<accession>A0A7S9QBG0</accession>
<dbReference type="GO" id="GO:0010181">
    <property type="term" value="F:FMN binding"/>
    <property type="evidence" value="ECO:0007669"/>
    <property type="project" value="InterPro"/>
</dbReference>
<keyword evidence="2" id="KW-0285">Flavoprotein</keyword>
<name>A0A7S9QBG0_9RHOB</name>
<sequence>MAKVAIVYHSGYGHTEKQAEAVAEGARDAGAEVEVLKADDLTSPDSGPWEALDSADAIIFGSPTYMGSVSGTFEQFADASSKKWQSAAWKDKLAAGFTNSGSFSGDKVLTLLRMVVLAAQQQMIWISLGQPGAEQIHPGDDPENLNRMGYYLGAAAQSDVDKGPDVVPRASDLASARALGRRVVEIAGKFNR</sequence>
<dbReference type="RefSeq" id="WP_196101881.1">
    <property type="nucleotide sequence ID" value="NZ_CP064942.1"/>
</dbReference>
<dbReference type="InterPro" id="IPR005025">
    <property type="entry name" value="FMN_Rdtase-like_dom"/>
</dbReference>
<reference evidence="5 6" key="1">
    <citation type="submission" date="2020-11" db="EMBL/GenBank/DDBJ databases">
        <title>Description of Pontivivens ytuae sp. nov. isolated from deep sea sediment of Mariana Trench.</title>
        <authorList>
            <person name="Wang Z."/>
            <person name="Sun Q.-L."/>
            <person name="Xu X.-D."/>
            <person name="Tang Y.-Z."/>
            <person name="Zhang J."/>
        </authorList>
    </citation>
    <scope>NUCLEOTIDE SEQUENCE [LARGE SCALE GENOMIC DNA]</scope>
    <source>
        <strain evidence="5 6">MT2928</strain>
    </source>
</reference>
<dbReference type="PROSITE" id="PS00201">
    <property type="entry name" value="FLAVODOXIN"/>
    <property type="match status" value="1"/>
</dbReference>
<dbReference type="InterPro" id="IPR029039">
    <property type="entry name" value="Flavoprotein-like_sf"/>
</dbReference>
<dbReference type="PANTHER" id="PTHR30546:SF23">
    <property type="entry name" value="FLAVOPROTEIN-LIKE PROTEIN YCP4-RELATED"/>
    <property type="match status" value="1"/>
</dbReference>
<dbReference type="Proteomes" id="UP000594800">
    <property type="component" value="Chromosome"/>
</dbReference>